<sequence>MPKLFKNQADIIFPVAGAQTNDVLSYNEEDAKIFKPYVIGVDADQVISIGDERIGTNKRFITSAKKNIISASVYALERAKSLQEAIVGGKTYKNSKYAAVQSIDYEKGSSKIVSKKLENIFKESGSKFNEYFSSKSLNNFVEQMKTLTKENIYAIEMENITKTFLNGAIVANDNVTIRVKKGEIHAIVGENGAGKSTLMSILFGLYQPTEGIIRVNGKEEIISNPIKANKLGIGMVHQHFKLVEVNTVFENIILGTEETKNKIFLNKTKMRAELVEIMDKYDLHVDLDAKIQNISVGMQQRVEILKILYRKADILVFDEPTAVLTPQQIDGLLRVMQNLQKSGKTIIFISHKMDEIKKVADTATVIRLGRKIIDLDVSKVTGNEIAEAMVGRKLIEVKNEYTKPLSDQPILDVINLTVKKNSNPKVFGLETFNINVKPGEIVAVAGVEGNGQKELVEAITGLTKPVSGGVVFKGVNIVNHSIKKRYDMGLSHIPEDRHKHGLLLDFTVQENVVSQELDKEPFSKFGFINRNAISRYAQSVINDFDVRGSRNGTANARGLSGGNQQKVIVGREIRKQHDLLVVVQPTRGLDVGAIEYIHSEILKEKESGKGILLVSYELNEVMALADRIVVINEGRFIGEVSGKGAKKEEIGLLMTGQTLDKIKKNKSKMELD</sequence>
<dbReference type="AlphaFoldDB" id="A0A834MQ28"/>
<dbReference type="InterPro" id="IPR050107">
    <property type="entry name" value="ABC_carbohydrate_import_ATPase"/>
</dbReference>
<dbReference type="PROSITE" id="PS00211">
    <property type="entry name" value="ABC_TRANSPORTER_1"/>
    <property type="match status" value="2"/>
</dbReference>
<feature type="domain" description="ABC transporter" evidence="9">
    <location>
        <begin position="411"/>
        <end position="658"/>
    </location>
</feature>
<gene>
    <name evidence="10" type="ORF">HZH68_017164</name>
</gene>
<dbReference type="CDD" id="cd03215">
    <property type="entry name" value="ABC_Carb_Monos_II"/>
    <property type="match status" value="1"/>
</dbReference>
<evidence type="ECO:0000256" key="7">
    <source>
        <dbReference type="ARBA" id="ARBA00022967"/>
    </source>
</evidence>
<dbReference type="InterPro" id="IPR003593">
    <property type="entry name" value="AAA+_ATPase"/>
</dbReference>
<dbReference type="Gene3D" id="3.40.50.300">
    <property type="entry name" value="P-loop containing nucleotide triphosphate hydrolases"/>
    <property type="match status" value="2"/>
</dbReference>
<comment type="subcellular location">
    <subcellularLocation>
        <location evidence="1">Cell membrane</location>
        <topology evidence="1">Peripheral membrane protein</topology>
    </subcellularLocation>
</comment>
<dbReference type="SMART" id="SM00382">
    <property type="entry name" value="AAA"/>
    <property type="match status" value="1"/>
</dbReference>
<dbReference type="InterPro" id="IPR003439">
    <property type="entry name" value="ABC_transporter-like_ATP-bd"/>
</dbReference>
<dbReference type="CDD" id="cd03216">
    <property type="entry name" value="ABC_Carb_Monos_I"/>
    <property type="match status" value="1"/>
</dbReference>
<evidence type="ECO:0000256" key="3">
    <source>
        <dbReference type="ARBA" id="ARBA00022475"/>
    </source>
</evidence>
<feature type="domain" description="ABC transporter" evidence="9">
    <location>
        <begin position="155"/>
        <end position="393"/>
    </location>
</feature>
<dbReference type="GO" id="GO:0005886">
    <property type="term" value="C:plasma membrane"/>
    <property type="evidence" value="ECO:0007669"/>
    <property type="project" value="UniProtKB-SubCell"/>
</dbReference>
<accession>A0A834MQ28</accession>
<evidence type="ECO:0000313" key="10">
    <source>
        <dbReference type="EMBL" id="KAF7378738.1"/>
    </source>
</evidence>
<protein>
    <recommendedName>
        <fullName evidence="9">ABC transporter domain-containing protein</fullName>
    </recommendedName>
</protein>
<dbReference type="PANTHER" id="PTHR43790:SF4">
    <property type="entry name" value="GUANOSINE IMPORT ATP-BINDING PROTEIN NUPO"/>
    <property type="match status" value="1"/>
</dbReference>
<dbReference type="Proteomes" id="UP000617340">
    <property type="component" value="Unassembled WGS sequence"/>
</dbReference>
<dbReference type="PROSITE" id="PS50893">
    <property type="entry name" value="ABC_TRANSPORTER_2"/>
    <property type="match status" value="2"/>
</dbReference>
<dbReference type="Pfam" id="PF00005">
    <property type="entry name" value="ABC_tran"/>
    <property type="match status" value="2"/>
</dbReference>
<dbReference type="EMBL" id="JACSDZ010000027">
    <property type="protein sequence ID" value="KAF7378738.1"/>
    <property type="molecule type" value="Genomic_DNA"/>
</dbReference>
<dbReference type="SUPFAM" id="SSF52540">
    <property type="entry name" value="P-loop containing nucleoside triphosphate hydrolases"/>
    <property type="match status" value="2"/>
</dbReference>
<proteinExistence type="predicted"/>
<keyword evidence="11" id="KW-1185">Reference proteome</keyword>
<evidence type="ECO:0000256" key="1">
    <source>
        <dbReference type="ARBA" id="ARBA00004202"/>
    </source>
</evidence>
<dbReference type="GO" id="GO:0005524">
    <property type="term" value="F:ATP binding"/>
    <property type="evidence" value="ECO:0007669"/>
    <property type="project" value="UniProtKB-KW"/>
</dbReference>
<evidence type="ECO:0000256" key="8">
    <source>
        <dbReference type="ARBA" id="ARBA00023136"/>
    </source>
</evidence>
<keyword evidence="4" id="KW-0677">Repeat</keyword>
<keyword evidence="5" id="KW-0547">Nucleotide-binding</keyword>
<keyword evidence="6" id="KW-0067">ATP-binding</keyword>
<dbReference type="InterPro" id="IPR027417">
    <property type="entry name" value="P-loop_NTPase"/>
</dbReference>
<keyword evidence="3" id="KW-1003">Cell membrane</keyword>
<evidence type="ECO:0000259" key="9">
    <source>
        <dbReference type="PROSITE" id="PS50893"/>
    </source>
</evidence>
<name>A0A834MQ28_VESGE</name>
<evidence type="ECO:0000256" key="6">
    <source>
        <dbReference type="ARBA" id="ARBA00022840"/>
    </source>
</evidence>
<evidence type="ECO:0000256" key="2">
    <source>
        <dbReference type="ARBA" id="ARBA00022448"/>
    </source>
</evidence>
<dbReference type="Gene3D" id="3.40.50.2300">
    <property type="match status" value="1"/>
</dbReference>
<evidence type="ECO:0000313" key="11">
    <source>
        <dbReference type="Proteomes" id="UP000617340"/>
    </source>
</evidence>
<keyword evidence="8" id="KW-0472">Membrane</keyword>
<dbReference type="GO" id="GO:0016887">
    <property type="term" value="F:ATP hydrolysis activity"/>
    <property type="evidence" value="ECO:0007669"/>
    <property type="project" value="InterPro"/>
</dbReference>
<reference evidence="10" key="1">
    <citation type="journal article" date="2020" name="G3 (Bethesda)">
        <title>High-Quality Assemblies for Three Invasive Social Wasps from the &lt;i&gt;Vespula&lt;/i&gt; Genus.</title>
        <authorList>
            <person name="Harrop T.W.R."/>
            <person name="Guhlin J."/>
            <person name="McLaughlin G.M."/>
            <person name="Permina E."/>
            <person name="Stockwell P."/>
            <person name="Gilligan J."/>
            <person name="Le Lec M.F."/>
            <person name="Gruber M.A.M."/>
            <person name="Quinn O."/>
            <person name="Lovegrove M."/>
            <person name="Duncan E.J."/>
            <person name="Remnant E.J."/>
            <person name="Van Eeckhoven J."/>
            <person name="Graham B."/>
            <person name="Knapp R.A."/>
            <person name="Langford K.W."/>
            <person name="Kronenberg Z."/>
            <person name="Press M.O."/>
            <person name="Eacker S.M."/>
            <person name="Wilson-Rankin E.E."/>
            <person name="Purcell J."/>
            <person name="Lester P.J."/>
            <person name="Dearden P.K."/>
        </authorList>
    </citation>
    <scope>NUCLEOTIDE SEQUENCE</scope>
    <source>
        <strain evidence="10">Linc-1</strain>
    </source>
</reference>
<dbReference type="FunFam" id="3.40.50.300:FF:000127">
    <property type="entry name" value="Ribose import ATP-binding protein RbsA"/>
    <property type="match status" value="1"/>
</dbReference>
<evidence type="ECO:0000256" key="5">
    <source>
        <dbReference type="ARBA" id="ARBA00022741"/>
    </source>
</evidence>
<keyword evidence="2" id="KW-0813">Transport</keyword>
<dbReference type="PANTHER" id="PTHR43790">
    <property type="entry name" value="CARBOHYDRATE TRANSPORT ATP-BINDING PROTEIN MG119-RELATED"/>
    <property type="match status" value="1"/>
</dbReference>
<evidence type="ECO:0000256" key="4">
    <source>
        <dbReference type="ARBA" id="ARBA00022737"/>
    </source>
</evidence>
<organism evidence="10 11">
    <name type="scientific">Vespula germanica</name>
    <name type="common">German yellow jacket</name>
    <name type="synonym">Paravespula germanica</name>
    <dbReference type="NCBI Taxonomy" id="30212"/>
    <lineage>
        <taxon>Eukaryota</taxon>
        <taxon>Metazoa</taxon>
        <taxon>Ecdysozoa</taxon>
        <taxon>Arthropoda</taxon>
        <taxon>Hexapoda</taxon>
        <taxon>Insecta</taxon>
        <taxon>Pterygota</taxon>
        <taxon>Neoptera</taxon>
        <taxon>Endopterygota</taxon>
        <taxon>Hymenoptera</taxon>
        <taxon>Apocrita</taxon>
        <taxon>Aculeata</taxon>
        <taxon>Vespoidea</taxon>
        <taxon>Vespidae</taxon>
        <taxon>Vespinae</taxon>
        <taxon>Vespula</taxon>
    </lineage>
</organism>
<dbReference type="InterPro" id="IPR017871">
    <property type="entry name" value="ABC_transporter-like_CS"/>
</dbReference>
<keyword evidence="7" id="KW-1278">Translocase</keyword>
<comment type="caution">
    <text evidence="10">The sequence shown here is derived from an EMBL/GenBank/DDBJ whole genome shotgun (WGS) entry which is preliminary data.</text>
</comment>